<sequence>MTQYTAFVSDKELHEVDFTGFRLTTIREMKKLYPLSEGFPEQPWHSFDDDVEILNTPDEKAFEKLRISKWMNPPYDLEDYSNKAFVYSIEGRWNDLFITALQKYIKEHITPDQNVDLIRFWAGHAEDYQLLNESTLVIDEIEPSDLALIGKQLYTRVKFV</sequence>
<comment type="caution">
    <text evidence="1">The sequence shown here is derived from an EMBL/GenBank/DDBJ whole genome shotgun (WGS) entry which is preliminary data.</text>
</comment>
<gene>
    <name evidence="1" type="ORF">H9632_09030</name>
</gene>
<proteinExistence type="predicted"/>
<evidence type="ECO:0000313" key="1">
    <source>
        <dbReference type="EMBL" id="MBD8033210.1"/>
    </source>
</evidence>
<dbReference type="EMBL" id="JACSPW010000007">
    <property type="protein sequence ID" value="MBD8033210.1"/>
    <property type="molecule type" value="Genomic_DNA"/>
</dbReference>
<dbReference type="Proteomes" id="UP000600565">
    <property type="component" value="Unassembled WGS sequence"/>
</dbReference>
<name>A0ABR8XMP3_9BACL</name>
<organism evidence="1 2">
    <name type="scientific">Solibacillus merdavium</name>
    <dbReference type="NCBI Taxonomy" id="2762218"/>
    <lineage>
        <taxon>Bacteria</taxon>
        <taxon>Bacillati</taxon>
        <taxon>Bacillota</taxon>
        <taxon>Bacilli</taxon>
        <taxon>Bacillales</taxon>
        <taxon>Caryophanaceae</taxon>
        <taxon>Solibacillus</taxon>
    </lineage>
</organism>
<keyword evidence="2" id="KW-1185">Reference proteome</keyword>
<accession>A0ABR8XMP3</accession>
<evidence type="ECO:0000313" key="2">
    <source>
        <dbReference type="Proteomes" id="UP000600565"/>
    </source>
</evidence>
<protein>
    <submittedName>
        <fullName evidence="1">Uncharacterized protein</fullName>
    </submittedName>
</protein>
<reference evidence="1 2" key="1">
    <citation type="submission" date="2020-08" db="EMBL/GenBank/DDBJ databases">
        <title>A Genomic Blueprint of the Chicken Gut Microbiome.</title>
        <authorList>
            <person name="Gilroy R."/>
            <person name="Ravi A."/>
            <person name="Getino M."/>
            <person name="Pursley I."/>
            <person name="Horton D.L."/>
            <person name="Alikhan N.-F."/>
            <person name="Baker D."/>
            <person name="Gharbi K."/>
            <person name="Hall N."/>
            <person name="Watson M."/>
            <person name="Adriaenssens E.M."/>
            <person name="Foster-Nyarko E."/>
            <person name="Jarju S."/>
            <person name="Secka A."/>
            <person name="Antonio M."/>
            <person name="Oren A."/>
            <person name="Chaudhuri R."/>
            <person name="La Ragione R.M."/>
            <person name="Hildebrand F."/>
            <person name="Pallen M.J."/>
        </authorList>
    </citation>
    <scope>NUCLEOTIDE SEQUENCE [LARGE SCALE GENOMIC DNA]</scope>
    <source>
        <strain evidence="1 2">Sa1YVA6</strain>
    </source>
</reference>